<dbReference type="Proteomes" id="UP001259239">
    <property type="component" value="Unassembled WGS sequence"/>
</dbReference>
<protein>
    <submittedName>
        <fullName evidence="1">Uncharacterized protein</fullName>
    </submittedName>
</protein>
<reference evidence="1" key="2">
    <citation type="submission" date="2023-03" db="EMBL/GenBank/DDBJ databases">
        <authorList>
            <person name="Obshta O."/>
            <person name="Zabrodski M.W."/>
            <person name="Soomro T."/>
            <person name="Wilson G."/>
            <person name="Masood F."/>
            <person name="Thebeau J."/>
            <person name="Bezerra Da Silva M.C."/>
            <person name="Raza F."/>
            <person name="Biganski S."/>
            <person name="Jose M."/>
            <person name="Camilli M."/>
            <person name="Kozii I.V."/>
            <person name="Kozii R.V."/>
            <person name="Simko E."/>
            <person name="Wood S.C."/>
        </authorList>
    </citation>
    <scope>NUCLEOTIDE SEQUENCE</scope>
    <source>
        <strain evidence="1">PL001</strain>
    </source>
</reference>
<gene>
    <name evidence="1" type="ORF">P7H09_03235</name>
</gene>
<evidence type="ECO:0000313" key="2">
    <source>
        <dbReference type="Proteomes" id="UP001259239"/>
    </source>
</evidence>
<dbReference type="InterPro" id="IPR029056">
    <property type="entry name" value="Ribokinase-like"/>
</dbReference>
<dbReference type="RefSeq" id="WP_250644871.1">
    <property type="nucleotide sequence ID" value="NZ_CBCRXL010000076.1"/>
</dbReference>
<proteinExistence type="predicted"/>
<sequence>MAGLASGMSIREACLLGNEIAARVVQEQGGTVTL</sequence>
<reference evidence="1" key="1">
    <citation type="journal article" date="2023" name="J. Vet. Diagn. Invest.">
        <title>Oxytetracycline-resistant Paenibacillus larvae identified in commercial beekeeping operations in Saskatchewan using pooled honey sampling.</title>
        <authorList>
            <person name="Obshta O."/>
            <person name="Zabrodski M.W."/>
            <person name="Soomro T."/>
            <person name="Wilson G."/>
            <person name="Masood F."/>
            <person name="Thebeau J."/>
            <person name="Silva M.C.B."/>
            <person name="Biganski S."/>
            <person name="Kozii I.V."/>
            <person name="Koziy R.V."/>
            <person name="Raza M.F."/>
            <person name="Jose M.S."/>
            <person name="Simko E."/>
            <person name="Wood S.C."/>
        </authorList>
    </citation>
    <scope>NUCLEOTIDE SEQUENCE</scope>
    <source>
        <strain evidence="1">PL001</strain>
    </source>
</reference>
<dbReference type="AlphaFoldDB" id="A0AAP5JR50"/>
<dbReference type="EMBL" id="JARQGV010000004">
    <property type="protein sequence ID" value="MDT2250414.1"/>
    <property type="molecule type" value="Genomic_DNA"/>
</dbReference>
<accession>A0AAP5JR50</accession>
<organism evidence="1 2">
    <name type="scientific">Paenibacillus larvae</name>
    <dbReference type="NCBI Taxonomy" id="1464"/>
    <lineage>
        <taxon>Bacteria</taxon>
        <taxon>Bacillati</taxon>
        <taxon>Bacillota</taxon>
        <taxon>Bacilli</taxon>
        <taxon>Bacillales</taxon>
        <taxon>Paenibacillaceae</taxon>
        <taxon>Paenibacillus</taxon>
    </lineage>
</organism>
<dbReference type="SUPFAM" id="SSF53613">
    <property type="entry name" value="Ribokinase-like"/>
    <property type="match status" value="1"/>
</dbReference>
<name>A0AAP5JR50_9BACL</name>
<comment type="caution">
    <text evidence="1">The sequence shown here is derived from an EMBL/GenBank/DDBJ whole genome shotgun (WGS) entry which is preliminary data.</text>
</comment>
<evidence type="ECO:0000313" key="1">
    <source>
        <dbReference type="EMBL" id="MDT2250414.1"/>
    </source>
</evidence>